<feature type="region of interest" description="Disordered" evidence="1">
    <location>
        <begin position="186"/>
        <end position="207"/>
    </location>
</feature>
<protein>
    <recommendedName>
        <fullName evidence="4">SnoaL-like domain-containing protein</fullName>
    </recommendedName>
</protein>
<keyword evidence="3" id="KW-1185">Reference proteome</keyword>
<dbReference type="RefSeq" id="WP_219236616.1">
    <property type="nucleotide sequence ID" value="NZ_JAHWZX010000001.1"/>
</dbReference>
<proteinExistence type="predicted"/>
<gene>
    <name evidence="2" type="ORF">KY084_01305</name>
</gene>
<feature type="compositionally biased region" description="Low complexity" evidence="1">
    <location>
        <begin position="54"/>
        <end position="72"/>
    </location>
</feature>
<dbReference type="PROSITE" id="PS51257">
    <property type="entry name" value="PROKAR_LIPOPROTEIN"/>
    <property type="match status" value="1"/>
</dbReference>
<accession>A0ABS6XH34</accession>
<evidence type="ECO:0000313" key="2">
    <source>
        <dbReference type="EMBL" id="MBW4329514.1"/>
    </source>
</evidence>
<feature type="region of interest" description="Disordered" evidence="1">
    <location>
        <begin position="27"/>
        <end position="84"/>
    </location>
</feature>
<name>A0ABS6XH34_9SPHN</name>
<evidence type="ECO:0008006" key="4">
    <source>
        <dbReference type="Google" id="ProtNLM"/>
    </source>
</evidence>
<dbReference type="Proteomes" id="UP001197214">
    <property type="component" value="Unassembled WGS sequence"/>
</dbReference>
<comment type="caution">
    <text evidence="2">The sequence shown here is derived from an EMBL/GenBank/DDBJ whole genome shotgun (WGS) entry which is preliminary data.</text>
</comment>
<evidence type="ECO:0000313" key="3">
    <source>
        <dbReference type="Proteomes" id="UP001197214"/>
    </source>
</evidence>
<evidence type="ECO:0000256" key="1">
    <source>
        <dbReference type="SAM" id="MobiDB-lite"/>
    </source>
</evidence>
<organism evidence="2 3">
    <name type="scientific">Stakelama flava</name>
    <dbReference type="NCBI Taxonomy" id="2860338"/>
    <lineage>
        <taxon>Bacteria</taxon>
        <taxon>Pseudomonadati</taxon>
        <taxon>Pseudomonadota</taxon>
        <taxon>Alphaproteobacteria</taxon>
        <taxon>Sphingomonadales</taxon>
        <taxon>Sphingomonadaceae</taxon>
        <taxon>Stakelama</taxon>
    </lineage>
</organism>
<reference evidence="2 3" key="1">
    <citation type="submission" date="2021-07" db="EMBL/GenBank/DDBJ databases">
        <title>Stakelama flava sp. nov., a novel endophytic bacterium isolated from branch of Kandelia candel.</title>
        <authorList>
            <person name="Tuo L."/>
        </authorList>
    </citation>
    <scope>NUCLEOTIDE SEQUENCE [LARGE SCALE GENOMIC DNA]</scope>
    <source>
        <strain evidence="2 3">CBK3Z-3</strain>
    </source>
</reference>
<sequence length="207" mass="21354">MTIRTPTFAMAAPFALLVACSGGQTTADNSATADVAAPDASSQSADTGMNGDDSVVASASNPTPAPTAATVSDGSDDVPATPAEAKTSRAAAAVVRHYYDAIDSGDFRTAYALWGDDGKASHQSLTGFEKGFAQTASTKVTIGNVGQPEGAAGSIYIEVPVEIDSRLKDGTQQHFAGTYTLRRVNDVPGSSAEQRRWHIQSADLKRG</sequence>
<dbReference type="EMBL" id="JAHWZX010000001">
    <property type="protein sequence ID" value="MBW4329514.1"/>
    <property type="molecule type" value="Genomic_DNA"/>
</dbReference>